<reference evidence="2" key="3">
    <citation type="submission" date="2020-12" db="UniProtKB">
        <authorList>
            <consortium name="EnsemblPlants"/>
        </authorList>
    </citation>
    <scope>IDENTIFICATION</scope>
</reference>
<accession>A9TJR5</accession>
<protein>
    <submittedName>
        <fullName evidence="1 2">Uncharacterized protein</fullName>
    </submittedName>
</protein>
<evidence type="ECO:0000313" key="1">
    <source>
        <dbReference type="EMBL" id="PNR43446.1"/>
    </source>
</evidence>
<keyword evidence="3" id="KW-1185">Reference proteome</keyword>
<sequence>MLGVRVMSSAQSFQVAGSHRSCQEIYEACSTDADHERSSIDCEGEMEVILDTLYGEEAITSASGFVELVRKWQDRRAECGTSFLVLHCDLFGQEAQLIRQRFSLKRNTNVHIVYSDVREGDAVVGSGYNLDTSFFKVTSKTAMKEKVKTIKEPTVVFLGNVLLNGNNLGDFTLDDILVMYVPTIFAEFYAHSLSALMNSLHTFTPFLDDGSRKSIRGGKVKAPAPVCCLENVVTHSQRKRLSERDQALYDSANLVATQLYNGMSSYFGSLICQDLEQRSARLGFDLRIGLEDETVPFDNLYVARGGEVQLRRGVGDSSSYEIVCWTAYGSPEGGEFVIPGLLYKFDTGQGSTILFRPNRYYHATLAPEKRDIVNEKFAVALVS</sequence>
<dbReference type="PaxDb" id="3218-PP1S246_28V6.1"/>
<dbReference type="EMBL" id="ABEU02000012">
    <property type="protein sequence ID" value="PNR43446.1"/>
    <property type="molecule type" value="Genomic_DNA"/>
</dbReference>
<gene>
    <name evidence="2" type="primary">LOC112289278</name>
    <name evidence="1" type="ORF">PHYPA_015827</name>
</gene>
<dbReference type="AlphaFoldDB" id="A9TJR5"/>
<dbReference type="HOGENOM" id="CLU_722398_0_0_1"/>
<proteinExistence type="predicted"/>
<reference evidence="1 3" key="1">
    <citation type="journal article" date="2008" name="Science">
        <title>The Physcomitrella genome reveals evolutionary insights into the conquest of land by plants.</title>
        <authorList>
            <person name="Rensing S."/>
            <person name="Lang D."/>
            <person name="Zimmer A."/>
            <person name="Terry A."/>
            <person name="Salamov A."/>
            <person name="Shapiro H."/>
            <person name="Nishiyama T."/>
            <person name="Perroud P.-F."/>
            <person name="Lindquist E."/>
            <person name="Kamisugi Y."/>
            <person name="Tanahashi T."/>
            <person name="Sakakibara K."/>
            <person name="Fujita T."/>
            <person name="Oishi K."/>
            <person name="Shin-I T."/>
            <person name="Kuroki Y."/>
            <person name="Toyoda A."/>
            <person name="Suzuki Y."/>
            <person name="Hashimoto A."/>
            <person name="Yamaguchi K."/>
            <person name="Sugano A."/>
            <person name="Kohara Y."/>
            <person name="Fujiyama A."/>
            <person name="Anterola A."/>
            <person name="Aoki S."/>
            <person name="Ashton N."/>
            <person name="Barbazuk W.B."/>
            <person name="Barker E."/>
            <person name="Bennetzen J."/>
            <person name="Bezanilla M."/>
            <person name="Blankenship R."/>
            <person name="Cho S.H."/>
            <person name="Dutcher S."/>
            <person name="Estelle M."/>
            <person name="Fawcett J.A."/>
            <person name="Gundlach H."/>
            <person name="Hanada K."/>
            <person name="Heyl A."/>
            <person name="Hicks K.A."/>
            <person name="Hugh J."/>
            <person name="Lohr M."/>
            <person name="Mayer K."/>
            <person name="Melkozernov A."/>
            <person name="Murata T."/>
            <person name="Nelson D."/>
            <person name="Pils B."/>
            <person name="Prigge M."/>
            <person name="Reiss B."/>
            <person name="Renner T."/>
            <person name="Rombauts S."/>
            <person name="Rushton P."/>
            <person name="Sanderfoot A."/>
            <person name="Schween G."/>
            <person name="Shiu S.-H."/>
            <person name="Stueber K."/>
            <person name="Theodoulou F.L."/>
            <person name="Tu H."/>
            <person name="Van de Peer Y."/>
            <person name="Verrier P.J."/>
            <person name="Waters E."/>
            <person name="Wood A."/>
            <person name="Yang L."/>
            <person name="Cove D."/>
            <person name="Cuming A."/>
            <person name="Hasebe M."/>
            <person name="Lucas S."/>
            <person name="Mishler D.B."/>
            <person name="Reski R."/>
            <person name="Grigoriev I."/>
            <person name="Quatrano R.S."/>
            <person name="Boore J.L."/>
        </authorList>
    </citation>
    <scope>NUCLEOTIDE SEQUENCE [LARGE SCALE GENOMIC DNA]</scope>
    <source>
        <strain evidence="2 3">cv. Gransden 2004</strain>
    </source>
</reference>
<evidence type="ECO:0000313" key="2">
    <source>
        <dbReference type="EnsemblPlants" id="PAC:32972097.CDS.1"/>
    </source>
</evidence>
<dbReference type="Proteomes" id="UP000006727">
    <property type="component" value="Chromosome 12"/>
</dbReference>
<reference evidence="1 3" key="2">
    <citation type="journal article" date="2018" name="Plant J.">
        <title>The Physcomitrella patens chromosome-scale assembly reveals moss genome structure and evolution.</title>
        <authorList>
            <person name="Lang D."/>
            <person name="Ullrich K.K."/>
            <person name="Murat F."/>
            <person name="Fuchs J."/>
            <person name="Jenkins J."/>
            <person name="Haas F.B."/>
            <person name="Piednoel M."/>
            <person name="Gundlach H."/>
            <person name="Van Bel M."/>
            <person name="Meyberg R."/>
            <person name="Vives C."/>
            <person name="Morata J."/>
            <person name="Symeonidi A."/>
            <person name="Hiss M."/>
            <person name="Muchero W."/>
            <person name="Kamisugi Y."/>
            <person name="Saleh O."/>
            <person name="Blanc G."/>
            <person name="Decker E.L."/>
            <person name="van Gessel N."/>
            <person name="Grimwood J."/>
            <person name="Hayes R.D."/>
            <person name="Graham S.W."/>
            <person name="Gunter L.E."/>
            <person name="McDaniel S.F."/>
            <person name="Hoernstein S.N.W."/>
            <person name="Larsson A."/>
            <person name="Li F.W."/>
            <person name="Perroud P.F."/>
            <person name="Phillips J."/>
            <person name="Ranjan P."/>
            <person name="Rokshar D.S."/>
            <person name="Rothfels C.J."/>
            <person name="Schneider L."/>
            <person name="Shu S."/>
            <person name="Stevenson D.W."/>
            <person name="Thummler F."/>
            <person name="Tillich M."/>
            <person name="Villarreal Aguilar J.C."/>
            <person name="Widiez T."/>
            <person name="Wong G.K."/>
            <person name="Wymore A."/>
            <person name="Zhang Y."/>
            <person name="Zimmer A.D."/>
            <person name="Quatrano R.S."/>
            <person name="Mayer K.F.X."/>
            <person name="Goodstein D."/>
            <person name="Casacuberta J.M."/>
            <person name="Vandepoele K."/>
            <person name="Reski R."/>
            <person name="Cuming A.C."/>
            <person name="Tuskan G.A."/>
            <person name="Maumus F."/>
            <person name="Salse J."/>
            <person name="Schmutz J."/>
            <person name="Rensing S.A."/>
        </authorList>
    </citation>
    <scope>NUCLEOTIDE SEQUENCE [LARGE SCALE GENOMIC DNA]</scope>
    <source>
        <strain evidence="2 3">cv. Gransden 2004</strain>
    </source>
</reference>
<name>A9TJR5_PHYPA</name>
<dbReference type="Gramene" id="Pp3c12_4760V3.2">
    <property type="protein sequence ID" value="PAC:32972098.CDS.1"/>
    <property type="gene ID" value="Pp3c12_4760"/>
</dbReference>
<dbReference type="RefSeq" id="XP_073393741.1">
    <property type="nucleotide sequence ID" value="XM_073537640.1"/>
</dbReference>
<evidence type="ECO:0000313" key="3">
    <source>
        <dbReference type="Proteomes" id="UP000006727"/>
    </source>
</evidence>
<dbReference type="EnsemblPlants" id="Pp3c12_4760V3.1">
    <property type="protein sequence ID" value="PAC:32972097.CDS.1"/>
    <property type="gene ID" value="Pp3c12_4760"/>
</dbReference>
<dbReference type="GeneID" id="112289278"/>
<organism evidence="1">
    <name type="scientific">Physcomitrium patens</name>
    <name type="common">Spreading-leaved earth moss</name>
    <name type="synonym">Physcomitrella patens</name>
    <dbReference type="NCBI Taxonomy" id="3218"/>
    <lineage>
        <taxon>Eukaryota</taxon>
        <taxon>Viridiplantae</taxon>
        <taxon>Streptophyta</taxon>
        <taxon>Embryophyta</taxon>
        <taxon>Bryophyta</taxon>
        <taxon>Bryophytina</taxon>
        <taxon>Bryopsida</taxon>
        <taxon>Funariidae</taxon>
        <taxon>Funariales</taxon>
        <taxon>Funariaceae</taxon>
        <taxon>Physcomitrium</taxon>
    </lineage>
</organism>
<dbReference type="EnsemblPlants" id="Pp3c12_4760V3.2">
    <property type="protein sequence ID" value="PAC:32972098.CDS.1"/>
    <property type="gene ID" value="Pp3c12_4760"/>
</dbReference>
<dbReference type="Gramene" id="Pp3c12_4760V3.1">
    <property type="protein sequence ID" value="PAC:32972097.CDS.1"/>
    <property type="gene ID" value="Pp3c12_4760"/>
</dbReference>